<organism evidence="9 10">
    <name type="scientific">Cuscuta australis</name>
    <dbReference type="NCBI Taxonomy" id="267555"/>
    <lineage>
        <taxon>Eukaryota</taxon>
        <taxon>Viridiplantae</taxon>
        <taxon>Streptophyta</taxon>
        <taxon>Embryophyta</taxon>
        <taxon>Tracheophyta</taxon>
        <taxon>Spermatophyta</taxon>
        <taxon>Magnoliopsida</taxon>
        <taxon>eudicotyledons</taxon>
        <taxon>Gunneridae</taxon>
        <taxon>Pentapetalae</taxon>
        <taxon>asterids</taxon>
        <taxon>lamiids</taxon>
        <taxon>Solanales</taxon>
        <taxon>Convolvulaceae</taxon>
        <taxon>Cuscuteae</taxon>
        <taxon>Cuscuta</taxon>
        <taxon>Cuscuta subgen. Grammica</taxon>
        <taxon>Cuscuta sect. Cleistogrammica</taxon>
    </lineage>
</organism>
<feature type="compositionally biased region" description="Basic and acidic residues" evidence="8">
    <location>
        <begin position="212"/>
        <end position="222"/>
    </location>
</feature>
<comment type="similarity">
    <text evidence="3">Belongs to the BIG GRAIN 1 (BG1) plant protein family.</text>
</comment>
<evidence type="ECO:0000256" key="6">
    <source>
        <dbReference type="ARBA" id="ARBA00023136"/>
    </source>
</evidence>
<keyword evidence="4" id="KW-0813">Transport</keyword>
<accession>A0A328CXX6</accession>
<keyword evidence="10" id="KW-1185">Reference proteome</keyword>
<dbReference type="PANTHER" id="PTHR33541">
    <property type="entry name" value="PROTEIN BIG GRAIN 1-LIKE A-RELATED"/>
    <property type="match status" value="1"/>
</dbReference>
<dbReference type="GO" id="GO:0005886">
    <property type="term" value="C:plasma membrane"/>
    <property type="evidence" value="ECO:0007669"/>
    <property type="project" value="UniProtKB-SubCell"/>
</dbReference>
<feature type="compositionally biased region" description="Low complexity" evidence="8">
    <location>
        <begin position="137"/>
        <end position="155"/>
    </location>
</feature>
<evidence type="ECO:0000313" key="9">
    <source>
        <dbReference type="EMBL" id="RAL38325.1"/>
    </source>
</evidence>
<keyword evidence="7" id="KW-0927">Auxin signaling pathway</keyword>
<reference evidence="9 10" key="1">
    <citation type="submission" date="2018-06" db="EMBL/GenBank/DDBJ databases">
        <title>The Genome of Cuscuta australis (Dodder) Provides Insight into the Evolution of Plant Parasitism.</title>
        <authorList>
            <person name="Liu H."/>
        </authorList>
    </citation>
    <scope>NUCLEOTIDE SEQUENCE [LARGE SCALE GENOMIC DNA]</scope>
    <source>
        <strain evidence="10">cv. Yunnan</strain>
        <tissue evidence="9">Vines</tissue>
    </source>
</reference>
<feature type="region of interest" description="Disordered" evidence="8">
    <location>
        <begin position="208"/>
        <end position="241"/>
    </location>
</feature>
<dbReference type="Proteomes" id="UP000249390">
    <property type="component" value="Unassembled WGS sequence"/>
</dbReference>
<feature type="region of interest" description="Disordered" evidence="8">
    <location>
        <begin position="103"/>
        <end position="161"/>
    </location>
</feature>
<comment type="subcellular location">
    <subcellularLocation>
        <location evidence="2">Cell membrane</location>
    </subcellularLocation>
</comment>
<proteinExistence type="inferred from homology"/>
<dbReference type="InterPro" id="IPR039621">
    <property type="entry name" value="BG1-like"/>
</dbReference>
<evidence type="ECO:0008006" key="11">
    <source>
        <dbReference type="Google" id="ProtNLM"/>
    </source>
</evidence>
<sequence>MSKKSLRRRNDDTEELDVFEAAKYFSDSNEVSTSTHKNHLNGRAWGGGGRRSLDITMQMRRSLQGKKSWVVGDVELLDKKQPSSPGGKLASFLNSLFNQTRKKWKAGKEDHEDDDERPGGGRSSRRRWLGVKNPRPSSSSSTTTTTTTTGTNLSSGCGFRTPPPTYTYAPTKSYILSNLHSEQVTNGPKNHKSISCFVKNAFRSNSTRKEKHLGEIRTKMNNEDDEDDDDYSDTSSDLFDLPSSELMKGLYSSSGLPVYQTTQMDCIKKGNDNAPI</sequence>
<dbReference type="AlphaFoldDB" id="A0A328CXX6"/>
<evidence type="ECO:0000256" key="7">
    <source>
        <dbReference type="ARBA" id="ARBA00023294"/>
    </source>
</evidence>
<protein>
    <recommendedName>
        <fullName evidence="11">Protein BIG GRAIN 1-like E</fullName>
    </recommendedName>
</protein>
<evidence type="ECO:0000256" key="2">
    <source>
        <dbReference type="ARBA" id="ARBA00004236"/>
    </source>
</evidence>
<evidence type="ECO:0000256" key="5">
    <source>
        <dbReference type="ARBA" id="ARBA00022475"/>
    </source>
</evidence>
<feature type="compositionally biased region" description="Acidic residues" evidence="8">
    <location>
        <begin position="223"/>
        <end position="232"/>
    </location>
</feature>
<evidence type="ECO:0000256" key="8">
    <source>
        <dbReference type="SAM" id="MobiDB-lite"/>
    </source>
</evidence>
<dbReference type="EMBL" id="NQVE01000209">
    <property type="protein sequence ID" value="RAL38325.1"/>
    <property type="molecule type" value="Genomic_DNA"/>
</dbReference>
<evidence type="ECO:0000256" key="3">
    <source>
        <dbReference type="ARBA" id="ARBA00010067"/>
    </source>
</evidence>
<keyword evidence="5" id="KW-1003">Cell membrane</keyword>
<gene>
    <name evidence="9" type="ORF">DM860_002303</name>
</gene>
<evidence type="ECO:0000313" key="10">
    <source>
        <dbReference type="Proteomes" id="UP000249390"/>
    </source>
</evidence>
<evidence type="ECO:0000256" key="1">
    <source>
        <dbReference type="ARBA" id="ARBA00002281"/>
    </source>
</evidence>
<feature type="region of interest" description="Disordered" evidence="8">
    <location>
        <begin position="28"/>
        <end position="51"/>
    </location>
</feature>
<dbReference type="GO" id="GO:0009734">
    <property type="term" value="P:auxin-activated signaling pathway"/>
    <property type="evidence" value="ECO:0007669"/>
    <property type="project" value="UniProtKB-KW"/>
</dbReference>
<dbReference type="PANTHER" id="PTHR33541:SF11">
    <property type="entry name" value="PROTEIN BIG GRAIN 1-LIKE E"/>
    <property type="match status" value="1"/>
</dbReference>
<keyword evidence="6" id="KW-0472">Membrane</keyword>
<name>A0A328CXX6_9ASTE</name>
<comment type="caution">
    <text evidence="9">The sequence shown here is derived from an EMBL/GenBank/DDBJ whole genome shotgun (WGS) entry which is preliminary data.</text>
</comment>
<comment type="function">
    <text evidence="1">Involved in auxin transport. Regulator of the auxin signaling pathway.</text>
</comment>
<evidence type="ECO:0000256" key="4">
    <source>
        <dbReference type="ARBA" id="ARBA00022448"/>
    </source>
</evidence>